<dbReference type="Proteomes" id="UP000183567">
    <property type="component" value="Unassembled WGS sequence"/>
</dbReference>
<accession>A0A1J8QJ49</accession>
<evidence type="ECO:0000256" key="1">
    <source>
        <dbReference type="SAM" id="Phobius"/>
    </source>
</evidence>
<reference evidence="2 3" key="1">
    <citation type="submission" date="2016-03" db="EMBL/GenBank/DDBJ databases">
        <title>Comparative genomics of the ectomycorrhizal sister species Rhizopogon vinicolor and Rhizopogon vesiculosus (Basidiomycota: Boletales) reveals a divergence of the mating type B locus.</title>
        <authorList>
            <person name="Mujic A.B."/>
            <person name="Kuo A."/>
            <person name="Tritt A."/>
            <person name="Lipzen A."/>
            <person name="Chen C."/>
            <person name="Johnson J."/>
            <person name="Sharma A."/>
            <person name="Barry K."/>
            <person name="Grigoriev I.V."/>
            <person name="Spatafora J.W."/>
        </authorList>
    </citation>
    <scope>NUCLEOTIDE SEQUENCE [LARGE SCALE GENOMIC DNA]</scope>
    <source>
        <strain evidence="2 3">AM-OR11-056</strain>
    </source>
</reference>
<keyword evidence="1" id="KW-0812">Transmembrane</keyword>
<dbReference type="OrthoDB" id="2637653at2759"/>
<feature type="transmembrane region" description="Helical" evidence="1">
    <location>
        <begin position="72"/>
        <end position="91"/>
    </location>
</feature>
<dbReference type="EMBL" id="LVVM01004943">
    <property type="protein sequence ID" value="OJA11772.1"/>
    <property type="molecule type" value="Genomic_DNA"/>
</dbReference>
<feature type="transmembrane region" description="Helical" evidence="1">
    <location>
        <begin position="103"/>
        <end position="121"/>
    </location>
</feature>
<name>A0A1J8QJ49_9AGAM</name>
<evidence type="ECO:0000313" key="2">
    <source>
        <dbReference type="EMBL" id="OJA11772.1"/>
    </source>
</evidence>
<dbReference type="STRING" id="180088.A0A1J8QJ49"/>
<evidence type="ECO:0000313" key="3">
    <source>
        <dbReference type="Proteomes" id="UP000183567"/>
    </source>
</evidence>
<dbReference type="AlphaFoldDB" id="A0A1J8QJ49"/>
<evidence type="ECO:0008006" key="4">
    <source>
        <dbReference type="Google" id="ProtNLM"/>
    </source>
</evidence>
<comment type="caution">
    <text evidence="2">The sequence shown here is derived from an EMBL/GenBank/DDBJ whole genome shotgun (WGS) entry which is preliminary data.</text>
</comment>
<keyword evidence="3" id="KW-1185">Reference proteome</keyword>
<keyword evidence="1" id="KW-1133">Transmembrane helix</keyword>
<proteinExistence type="predicted"/>
<organism evidence="2 3">
    <name type="scientific">Rhizopogon vesiculosus</name>
    <dbReference type="NCBI Taxonomy" id="180088"/>
    <lineage>
        <taxon>Eukaryota</taxon>
        <taxon>Fungi</taxon>
        <taxon>Dikarya</taxon>
        <taxon>Basidiomycota</taxon>
        <taxon>Agaricomycotina</taxon>
        <taxon>Agaricomycetes</taxon>
        <taxon>Agaricomycetidae</taxon>
        <taxon>Boletales</taxon>
        <taxon>Suillineae</taxon>
        <taxon>Rhizopogonaceae</taxon>
        <taxon>Rhizopogon</taxon>
    </lineage>
</organism>
<keyword evidence="1" id="KW-0472">Membrane</keyword>
<protein>
    <recommendedName>
        <fullName evidence="4">Transmembrane protein</fullName>
    </recommendedName>
</protein>
<feature type="transmembrane region" description="Helical" evidence="1">
    <location>
        <begin position="30"/>
        <end position="52"/>
    </location>
</feature>
<gene>
    <name evidence="2" type="ORF">AZE42_11614</name>
</gene>
<sequence>MGVSARIVVPRVSSSASPTCTVIGAHRGQIYVSVSTIAMHLCILAMILWRYFQGNWQEPLRSYLKIMVRDSICAVIAVTGCFLFATLAPMGLSQSLAQTSANILFHVMVCSFWFAAGRLVLDKERFRQRSQNNREFTEVDLDDLGPDLDVSPMRLSNSKALPTVVSITVDFEPGVGKAEDIANERLYDWADASLSSCVSSIMPMDIGNCVEGSGSRSNLTRFATQT</sequence>